<dbReference type="InterPro" id="IPR035595">
    <property type="entry name" value="UDP_glycos_trans_CS"/>
</dbReference>
<keyword evidence="11" id="KW-1185">Reference proteome</keyword>
<proteinExistence type="inferred from homology"/>
<evidence type="ECO:0000313" key="10">
    <source>
        <dbReference type="EMBL" id="KAG6491800.1"/>
    </source>
</evidence>
<comment type="subcellular location">
    <subcellularLocation>
        <location evidence="1">Secreted</location>
        <location evidence="1">Extracellular space</location>
        <location evidence="1">Apoplast</location>
    </subcellularLocation>
</comment>
<dbReference type="EMBL" id="JACMSC010000013">
    <property type="protein sequence ID" value="KAG6491800.1"/>
    <property type="molecule type" value="Genomic_DNA"/>
</dbReference>
<evidence type="ECO:0000256" key="1">
    <source>
        <dbReference type="ARBA" id="ARBA00004271"/>
    </source>
</evidence>
<accession>A0A8J5G573</accession>
<dbReference type="InterPro" id="IPR002213">
    <property type="entry name" value="UDP_glucos_trans"/>
</dbReference>
<keyword evidence="4" id="KW-0964">Secreted</keyword>
<dbReference type="GO" id="GO:0008194">
    <property type="term" value="F:UDP-glycosyltransferase activity"/>
    <property type="evidence" value="ECO:0007669"/>
    <property type="project" value="InterPro"/>
</dbReference>
<comment type="caution">
    <text evidence="10">The sequence shown here is derived from an EMBL/GenBank/DDBJ whole genome shotgun (WGS) entry which is preliminary data.</text>
</comment>
<keyword evidence="3" id="KW-0052">Apoplast</keyword>
<dbReference type="PROSITE" id="PS00375">
    <property type="entry name" value="UDPGT"/>
    <property type="match status" value="1"/>
</dbReference>
<evidence type="ECO:0000256" key="2">
    <source>
        <dbReference type="ARBA" id="ARBA00009995"/>
    </source>
</evidence>
<protein>
    <recommendedName>
        <fullName evidence="9">Glycosyltransferase</fullName>
        <ecNumber evidence="9">2.4.1.-</ecNumber>
    </recommendedName>
</protein>
<gene>
    <name evidence="10" type="ORF">ZIOFF_046738</name>
</gene>
<dbReference type="SUPFAM" id="SSF53756">
    <property type="entry name" value="UDP-Glycosyltransferase/glycogen phosphorylase"/>
    <property type="match status" value="1"/>
</dbReference>
<evidence type="ECO:0000256" key="3">
    <source>
        <dbReference type="ARBA" id="ARBA00022523"/>
    </source>
</evidence>
<evidence type="ECO:0000256" key="8">
    <source>
        <dbReference type="RuleBase" id="RU003718"/>
    </source>
</evidence>
<dbReference type="GO" id="GO:0048046">
    <property type="term" value="C:apoplast"/>
    <property type="evidence" value="ECO:0007669"/>
    <property type="project" value="UniProtKB-SubCell"/>
</dbReference>
<dbReference type="PANTHER" id="PTHR31279">
    <property type="entry name" value="PROTEIN EXORDIUM-LIKE 5"/>
    <property type="match status" value="1"/>
</dbReference>
<dbReference type="Pfam" id="PF04674">
    <property type="entry name" value="Phi_1"/>
    <property type="match status" value="1"/>
</dbReference>
<keyword evidence="8" id="KW-0328">Glycosyltransferase</keyword>
<evidence type="ECO:0000256" key="4">
    <source>
        <dbReference type="ARBA" id="ARBA00022525"/>
    </source>
</evidence>
<keyword evidence="5 8" id="KW-0808">Transferase</keyword>
<evidence type="ECO:0000313" key="11">
    <source>
        <dbReference type="Proteomes" id="UP000734854"/>
    </source>
</evidence>
<comment type="similarity">
    <text evidence="2 8">Belongs to the UDP-glycosyltransferase family.</text>
</comment>
<dbReference type="PANTHER" id="PTHR31279:SF19">
    <property type="entry name" value="OS06G0219900 PROTEIN"/>
    <property type="match status" value="1"/>
</dbReference>
<evidence type="ECO:0000256" key="7">
    <source>
        <dbReference type="ARBA" id="ARBA00023591"/>
    </source>
</evidence>
<evidence type="ECO:0000256" key="5">
    <source>
        <dbReference type="ARBA" id="ARBA00022679"/>
    </source>
</evidence>
<dbReference type="CDD" id="cd03784">
    <property type="entry name" value="GT1_Gtf-like"/>
    <property type="match status" value="1"/>
</dbReference>
<dbReference type="Pfam" id="PF00201">
    <property type="entry name" value="UDPGT"/>
    <property type="match status" value="1"/>
</dbReference>
<dbReference type="AlphaFoldDB" id="A0A8J5G573"/>
<dbReference type="EC" id="2.4.1.-" evidence="9"/>
<keyword evidence="6" id="KW-0732">Signal</keyword>
<dbReference type="Gene3D" id="3.40.50.2000">
    <property type="entry name" value="Glycogen Phosphorylase B"/>
    <property type="match status" value="1"/>
</dbReference>
<evidence type="ECO:0000256" key="6">
    <source>
        <dbReference type="ARBA" id="ARBA00022729"/>
    </source>
</evidence>
<dbReference type="Proteomes" id="UP000734854">
    <property type="component" value="Unassembled WGS sequence"/>
</dbReference>
<dbReference type="InterPro" id="IPR006766">
    <property type="entry name" value="EXORDIUM-like"/>
</dbReference>
<reference evidence="10 11" key="1">
    <citation type="submission" date="2020-08" db="EMBL/GenBank/DDBJ databases">
        <title>Plant Genome Project.</title>
        <authorList>
            <person name="Zhang R.-G."/>
        </authorList>
    </citation>
    <scope>NUCLEOTIDE SEQUENCE [LARGE SCALE GENOMIC DNA]</scope>
    <source>
        <tissue evidence="10">Rhizome</tissue>
    </source>
</reference>
<dbReference type="FunFam" id="3.40.50.2000:FF:000431">
    <property type="entry name" value="UDP-glycosyltransferase 90A1"/>
    <property type="match status" value="1"/>
</dbReference>
<sequence>MWVIRPDLVEGENALLPAEFATEIKPRSFITNWCTQKEVLSHPAIGGFLTHCGWNSTMESMCAGVPMICWPFFADQQPNCRFLCSEWGIGIEIGEDVKREKVERLIEELMGGQKGKEMERKALEWKARAGKAASIGGGSWINLDRVIKEPLVLNYHKGALLKGNYSLNLLFYGRFSPAQRSIVADFVRSLSATSVRPPSVASWWSTTFLYSPVGTIRLSLGRVFLDDAYSLGKSLAHSDLVTLAARAAPHRSSITAVLTAPEVLVDGFCVSRCGFHDYARAGRRGRSRYAYLWVGNPATQCPGECAWPFAKPIYGPQTRPLVPPNGDVGVDGLIISLATLLADTVTNPYGDGYFQGPPTMPNEAVTSCTGIFGAGAFPGYPGNLLVDPTTGAYYNSLGLAGRKYLLPAMWDPKTKQCKPLV</sequence>
<name>A0A8J5G573_ZINOF</name>
<organism evidence="10 11">
    <name type="scientific">Zingiber officinale</name>
    <name type="common">Ginger</name>
    <name type="synonym">Amomum zingiber</name>
    <dbReference type="NCBI Taxonomy" id="94328"/>
    <lineage>
        <taxon>Eukaryota</taxon>
        <taxon>Viridiplantae</taxon>
        <taxon>Streptophyta</taxon>
        <taxon>Embryophyta</taxon>
        <taxon>Tracheophyta</taxon>
        <taxon>Spermatophyta</taxon>
        <taxon>Magnoliopsida</taxon>
        <taxon>Liliopsida</taxon>
        <taxon>Zingiberales</taxon>
        <taxon>Zingiberaceae</taxon>
        <taxon>Zingiber</taxon>
    </lineage>
</organism>
<comment type="similarity">
    <text evidence="7">Belongs to the EXORDIUM family.</text>
</comment>
<evidence type="ECO:0000256" key="9">
    <source>
        <dbReference type="RuleBase" id="RU362057"/>
    </source>
</evidence>